<dbReference type="SUPFAM" id="SSF47384">
    <property type="entry name" value="Homodimeric domain of signal transducing histidine kinase"/>
    <property type="match status" value="1"/>
</dbReference>
<dbReference type="PROSITE" id="PS50109">
    <property type="entry name" value="HIS_KIN"/>
    <property type="match status" value="1"/>
</dbReference>
<evidence type="ECO:0000256" key="7">
    <source>
        <dbReference type="ARBA" id="ARBA00022840"/>
    </source>
</evidence>
<keyword evidence="3" id="KW-0597">Phosphoprotein</keyword>
<feature type="domain" description="PAC" evidence="11">
    <location>
        <begin position="223"/>
        <end position="274"/>
    </location>
</feature>
<dbReference type="Gene3D" id="3.30.565.10">
    <property type="entry name" value="Histidine kinase-like ATPase, C-terminal domain"/>
    <property type="match status" value="1"/>
</dbReference>
<evidence type="ECO:0000259" key="9">
    <source>
        <dbReference type="PROSITE" id="PS50109"/>
    </source>
</evidence>
<dbReference type="InterPro" id="IPR005467">
    <property type="entry name" value="His_kinase_dom"/>
</dbReference>
<keyword evidence="6" id="KW-0418">Kinase</keyword>
<dbReference type="InterPro" id="IPR035965">
    <property type="entry name" value="PAS-like_dom_sf"/>
</dbReference>
<feature type="domain" description="PAS" evidence="10">
    <location>
        <begin position="282"/>
        <end position="321"/>
    </location>
</feature>
<dbReference type="CDD" id="cd00082">
    <property type="entry name" value="HisKA"/>
    <property type="match status" value="1"/>
</dbReference>
<dbReference type="PANTHER" id="PTHR43304">
    <property type="entry name" value="PHYTOCHROME-LIKE PROTEIN CPH1"/>
    <property type="match status" value="1"/>
</dbReference>
<evidence type="ECO:0000259" key="10">
    <source>
        <dbReference type="PROSITE" id="PS50112"/>
    </source>
</evidence>
<dbReference type="SUPFAM" id="SSF55785">
    <property type="entry name" value="PYP-like sensor domain (PAS domain)"/>
    <property type="match status" value="3"/>
</dbReference>
<evidence type="ECO:0000256" key="4">
    <source>
        <dbReference type="ARBA" id="ARBA00022679"/>
    </source>
</evidence>
<dbReference type="Pfam" id="PF00512">
    <property type="entry name" value="HisKA"/>
    <property type="match status" value="1"/>
</dbReference>
<dbReference type="PROSITE" id="PS50113">
    <property type="entry name" value="PAC"/>
    <property type="match status" value="3"/>
</dbReference>
<feature type="domain" description="PAS" evidence="10">
    <location>
        <begin position="151"/>
        <end position="221"/>
    </location>
</feature>
<dbReference type="GO" id="GO:0000155">
    <property type="term" value="F:phosphorelay sensor kinase activity"/>
    <property type="evidence" value="ECO:0007669"/>
    <property type="project" value="InterPro"/>
</dbReference>
<feature type="domain" description="Histidine kinase" evidence="9">
    <location>
        <begin position="419"/>
        <end position="624"/>
    </location>
</feature>
<dbReference type="SMART" id="SM00388">
    <property type="entry name" value="HisKA"/>
    <property type="match status" value="1"/>
</dbReference>
<comment type="catalytic activity">
    <reaction evidence="1">
        <text>ATP + protein L-histidine = ADP + protein N-phospho-L-histidine.</text>
        <dbReference type="EC" id="2.7.13.3"/>
    </reaction>
</comment>
<evidence type="ECO:0000256" key="5">
    <source>
        <dbReference type="ARBA" id="ARBA00022741"/>
    </source>
</evidence>
<dbReference type="Pfam" id="PF13426">
    <property type="entry name" value="PAS_9"/>
    <property type="match status" value="3"/>
</dbReference>
<evidence type="ECO:0000256" key="2">
    <source>
        <dbReference type="ARBA" id="ARBA00012438"/>
    </source>
</evidence>
<proteinExistence type="predicted"/>
<dbReference type="InterPro" id="IPR001610">
    <property type="entry name" value="PAC"/>
</dbReference>
<dbReference type="Gene3D" id="3.30.450.20">
    <property type="entry name" value="PAS domain"/>
    <property type="match status" value="3"/>
</dbReference>
<dbReference type="InterPro" id="IPR000700">
    <property type="entry name" value="PAS-assoc_C"/>
</dbReference>
<dbReference type="SUPFAM" id="SSF55874">
    <property type="entry name" value="ATPase domain of HSP90 chaperone/DNA topoisomerase II/histidine kinase"/>
    <property type="match status" value="1"/>
</dbReference>
<dbReference type="RefSeq" id="WP_163949492.1">
    <property type="nucleotide sequence ID" value="NZ_JAAIKC010000006.1"/>
</dbReference>
<evidence type="ECO:0000259" key="11">
    <source>
        <dbReference type="PROSITE" id="PS50113"/>
    </source>
</evidence>
<dbReference type="NCBIfam" id="TIGR00229">
    <property type="entry name" value="sensory_box"/>
    <property type="match status" value="3"/>
</dbReference>
<dbReference type="InterPro" id="IPR036097">
    <property type="entry name" value="HisK_dim/P_sf"/>
</dbReference>
<sequence length="624" mass="70574">MAEFTGNPTYRRKMIPAELGLLTSEDLFHHSFGCAAIGMALVSLDGRFLMVNTTLCNLIGFTDDELVGRHYGEFSYPDDLEIDLQLQKQTLLGDRRSFQLEKRYVHQDGSLIWGILSVSLVRDLEGAPLYFVSQFQDITERKRIEQKLEESRLRYLSLLKHNPDIICTLDETGKLVTINPATRRITGYTKQELIGKTLLPIVMPEQWQQVKNMFFQAQQGLIGHAEIQVIHKQGHLLILEVSVVPMIIHNQASGIYVIAKDITKRKRNEVMIDELHTKNQLILNAVSDGIFGIDEQLGTIFWNEAAKRLTGYTYDEMVGKNPFLILTQACEAEQSMGLTSQLPLYRSMLEGAHDYDSNEIFYKKNGDPFPVEYMSSPIYDHGRIVGVVITFKDIKERQKTEEMLRKSDKLSVVGQIAAGVAHEIRNPLTSLKGFTQFLQSGAVNKKEYYEIMLSELNRIELIITEMLVLAKPQMVNFQPKSLEMILNSVVILLETQANMSNIQFTMGIQEDLARVLCEENQLKQSFINLIKNAMEAMQDGGQIDIVLRAEGSRHVQIVIKDQGEGMPEDVLARLGEPFYTTKDKGTGLGIMITNKIIEDHNGHLLVESKEGEGTVVSVTLPVHQ</sequence>
<organism evidence="12">
    <name type="scientific">Paenibacillus sp. SYP-B3998</name>
    <dbReference type="NCBI Taxonomy" id="2678564"/>
    <lineage>
        <taxon>Bacteria</taxon>
        <taxon>Bacillati</taxon>
        <taxon>Bacillota</taxon>
        <taxon>Bacilli</taxon>
        <taxon>Bacillales</taxon>
        <taxon>Paenibacillaceae</taxon>
        <taxon>Paenibacillus</taxon>
    </lineage>
</organism>
<evidence type="ECO:0000313" key="12">
    <source>
        <dbReference type="EMBL" id="NEW07833.1"/>
    </source>
</evidence>
<protein>
    <recommendedName>
        <fullName evidence="2">histidine kinase</fullName>
        <ecNumber evidence="2">2.7.13.3</ecNumber>
    </recommendedName>
</protein>
<dbReference type="EMBL" id="JAAIKC010000006">
    <property type="protein sequence ID" value="NEW07833.1"/>
    <property type="molecule type" value="Genomic_DNA"/>
</dbReference>
<dbReference type="AlphaFoldDB" id="A0A6G4A045"/>
<keyword evidence="7" id="KW-0067">ATP-binding</keyword>
<evidence type="ECO:0000256" key="3">
    <source>
        <dbReference type="ARBA" id="ARBA00022553"/>
    </source>
</evidence>
<dbReference type="InterPro" id="IPR004358">
    <property type="entry name" value="Sig_transdc_His_kin-like_C"/>
</dbReference>
<accession>A0A6G4A045</accession>
<keyword evidence="8" id="KW-0902">Two-component regulatory system</keyword>
<dbReference type="Gene3D" id="1.10.287.130">
    <property type="match status" value="1"/>
</dbReference>
<dbReference type="InterPro" id="IPR052162">
    <property type="entry name" value="Sensor_kinase/Photoreceptor"/>
</dbReference>
<reference evidence="12" key="1">
    <citation type="submission" date="2020-02" db="EMBL/GenBank/DDBJ databases">
        <authorList>
            <person name="Shen X.-R."/>
            <person name="Zhang Y.-X."/>
        </authorList>
    </citation>
    <scope>NUCLEOTIDE SEQUENCE</scope>
    <source>
        <strain evidence="12">SYP-B3998</strain>
    </source>
</reference>
<gene>
    <name evidence="12" type="ORF">GK047_17680</name>
</gene>
<dbReference type="CDD" id="cd00130">
    <property type="entry name" value="PAS"/>
    <property type="match status" value="3"/>
</dbReference>
<feature type="domain" description="PAC" evidence="11">
    <location>
        <begin position="98"/>
        <end position="150"/>
    </location>
</feature>
<keyword evidence="4" id="KW-0808">Transferase</keyword>
<dbReference type="InterPro" id="IPR036890">
    <property type="entry name" value="HATPase_C_sf"/>
</dbReference>
<feature type="domain" description="PAS" evidence="10">
    <location>
        <begin position="24"/>
        <end position="94"/>
    </location>
</feature>
<dbReference type="EC" id="2.7.13.3" evidence="2"/>
<dbReference type="PRINTS" id="PR00344">
    <property type="entry name" value="BCTRLSENSOR"/>
</dbReference>
<dbReference type="SMART" id="SM00086">
    <property type="entry name" value="PAC"/>
    <property type="match status" value="3"/>
</dbReference>
<dbReference type="PROSITE" id="PS50112">
    <property type="entry name" value="PAS"/>
    <property type="match status" value="3"/>
</dbReference>
<dbReference type="InterPro" id="IPR003661">
    <property type="entry name" value="HisK_dim/P_dom"/>
</dbReference>
<evidence type="ECO:0000256" key="1">
    <source>
        <dbReference type="ARBA" id="ARBA00000085"/>
    </source>
</evidence>
<dbReference type="GO" id="GO:0005524">
    <property type="term" value="F:ATP binding"/>
    <property type="evidence" value="ECO:0007669"/>
    <property type="project" value="UniProtKB-KW"/>
</dbReference>
<keyword evidence="5" id="KW-0547">Nucleotide-binding</keyword>
<feature type="domain" description="PAC" evidence="11">
    <location>
        <begin position="355"/>
        <end position="406"/>
    </location>
</feature>
<dbReference type="Pfam" id="PF02518">
    <property type="entry name" value="HATPase_c"/>
    <property type="match status" value="1"/>
</dbReference>
<dbReference type="InterPro" id="IPR000014">
    <property type="entry name" value="PAS"/>
</dbReference>
<name>A0A6G4A045_9BACL</name>
<dbReference type="CDD" id="cd00075">
    <property type="entry name" value="HATPase"/>
    <property type="match status" value="1"/>
</dbReference>
<dbReference type="InterPro" id="IPR003594">
    <property type="entry name" value="HATPase_dom"/>
</dbReference>
<dbReference type="PANTHER" id="PTHR43304:SF1">
    <property type="entry name" value="PAC DOMAIN-CONTAINING PROTEIN"/>
    <property type="match status" value="1"/>
</dbReference>
<dbReference type="SMART" id="SM00091">
    <property type="entry name" value="PAS"/>
    <property type="match status" value="3"/>
</dbReference>
<comment type="caution">
    <text evidence="12">The sequence shown here is derived from an EMBL/GenBank/DDBJ whole genome shotgun (WGS) entry which is preliminary data.</text>
</comment>
<evidence type="ECO:0000256" key="6">
    <source>
        <dbReference type="ARBA" id="ARBA00022777"/>
    </source>
</evidence>
<dbReference type="SMART" id="SM00387">
    <property type="entry name" value="HATPase_c"/>
    <property type="match status" value="1"/>
</dbReference>
<evidence type="ECO:0000256" key="8">
    <source>
        <dbReference type="ARBA" id="ARBA00023012"/>
    </source>
</evidence>